<evidence type="ECO:0000256" key="4">
    <source>
        <dbReference type="ARBA" id="ARBA00022448"/>
    </source>
</evidence>
<evidence type="ECO:0000256" key="15">
    <source>
        <dbReference type="ARBA" id="ARBA00049128"/>
    </source>
</evidence>
<evidence type="ECO:0000256" key="17">
    <source>
        <dbReference type="PIRSR" id="PIRSR606539-2"/>
    </source>
</evidence>
<feature type="binding site" evidence="17">
    <location>
        <position position="603"/>
    </location>
    <ligand>
        <name>ATP</name>
        <dbReference type="ChEBI" id="CHEBI:30616"/>
    </ligand>
</feature>
<feature type="transmembrane region" description="Helical" evidence="19">
    <location>
        <begin position="1089"/>
        <end position="1111"/>
    </location>
</feature>
<feature type="region of interest" description="Disordered" evidence="20">
    <location>
        <begin position="1"/>
        <end position="56"/>
    </location>
</feature>
<dbReference type="PROSITE" id="PS00154">
    <property type="entry name" value="ATPASE_E1_E2"/>
    <property type="match status" value="1"/>
</dbReference>
<feature type="domain" description="P-type ATPase N-terminal" evidence="21">
    <location>
        <begin position="176"/>
        <end position="230"/>
    </location>
</feature>
<reference evidence="23 24" key="1">
    <citation type="submission" date="2019-04" db="EMBL/GenBank/DDBJ databases">
        <title>Friends and foes A comparative genomics study of 23 Aspergillus species from section Flavi.</title>
        <authorList>
            <consortium name="DOE Joint Genome Institute"/>
            <person name="Kjaerbolling I."/>
            <person name="Vesth T."/>
            <person name="Frisvad J.C."/>
            <person name="Nybo J.L."/>
            <person name="Theobald S."/>
            <person name="Kildgaard S."/>
            <person name="Isbrandt T."/>
            <person name="Kuo A."/>
            <person name="Sato A."/>
            <person name="Lyhne E.K."/>
            <person name="Kogle M.E."/>
            <person name="Wiebenga A."/>
            <person name="Kun R.S."/>
            <person name="Lubbers R.J."/>
            <person name="Makela M.R."/>
            <person name="Barry K."/>
            <person name="Chovatia M."/>
            <person name="Clum A."/>
            <person name="Daum C."/>
            <person name="Haridas S."/>
            <person name="He G."/>
            <person name="LaButti K."/>
            <person name="Lipzen A."/>
            <person name="Mondo S."/>
            <person name="Riley R."/>
            <person name="Salamov A."/>
            <person name="Simmons B.A."/>
            <person name="Magnuson J.K."/>
            <person name="Henrissat B."/>
            <person name="Mortensen U.H."/>
            <person name="Larsen T.O."/>
            <person name="Devries R.P."/>
            <person name="Grigoriev I.V."/>
            <person name="Machida M."/>
            <person name="Baker S.E."/>
            <person name="Andersen M.R."/>
        </authorList>
    </citation>
    <scope>NUCLEOTIDE SEQUENCE [LARGE SCALE GENOMIC DNA]</scope>
    <source>
        <strain evidence="23 24">CBS 151.66</strain>
    </source>
</reference>
<feature type="domain" description="P-type ATPase C-terminal" evidence="22">
    <location>
        <begin position="1029"/>
        <end position="1257"/>
    </location>
</feature>
<dbReference type="InterPro" id="IPR044492">
    <property type="entry name" value="P_typ_ATPase_HD_dom"/>
</dbReference>
<dbReference type="GO" id="GO:0006890">
    <property type="term" value="P:retrograde vesicle-mediated transport, Golgi to endoplasmic reticulum"/>
    <property type="evidence" value="ECO:0007669"/>
    <property type="project" value="TreeGrafter"/>
</dbReference>
<dbReference type="GO" id="GO:0016887">
    <property type="term" value="F:ATP hydrolysis activity"/>
    <property type="evidence" value="ECO:0007669"/>
    <property type="project" value="InterPro"/>
</dbReference>
<feature type="region of interest" description="Disordered" evidence="20">
    <location>
        <begin position="332"/>
        <end position="376"/>
    </location>
</feature>
<feature type="compositionally biased region" description="Basic and acidic residues" evidence="20">
    <location>
        <begin position="115"/>
        <end position="133"/>
    </location>
</feature>
<keyword evidence="13 19" id="KW-0472">Membrane</keyword>
<dbReference type="GO" id="GO:0006897">
    <property type="term" value="P:endocytosis"/>
    <property type="evidence" value="ECO:0007669"/>
    <property type="project" value="TreeGrafter"/>
</dbReference>
<sequence length="1265" mass="140349">MPSSSDYLKHHRRASIAGDSGSDDDLDLEELDPSTATIQSRLSREDPTRQTDHESGITLRNLRFGVRDRIWKQSNSGKYRGSEDMDRLLDDRDDNGLRGSHASSRNYNEADAPLLDERRQSSARSFADDDRTPHRGRRLQFPGFKAASSLFGFSAPNESENTAVKPPRDIFVGQAQRSKYPPNIVSNAKYTPWSFLPRTLYNEFSFFFNIYFLLVALSQIIPVLRIGYMSTYIAPLAFVVSISLGKEALDDIGRRRRDAEANAEEFSVITFDKPLGRRTGPASGDIRSEIENAMQITKKSRDLKVGDVLKVRKNQRLPADVVILKSISNDTARQDSVQETSADLIQPDQGSAAEPSSGTEAEATNTSSASDTFIRTDQLDGETDWKLRLPSVLSQNLPFEDLARLKITASAPGKSVNEFIGTIELGPSSGFYDPHVDKTNDGDDSGNEAAQAKSAPLTIDNTAWANTVLASNTITYAAIIYTGSQTRAALSTSPSRSKVGLLEYEINNLTKILCALTLTLSVILVALEGFQPTNDKVWYVAIMIYLILFSTIIPMSLRVNLDMAKSVYGRFIERDKDIPDTVVRTSTIPEDLGRIEYLLSDKTGTLTQNEMELKKIHVGTVSYANDAMEEVASYVKQSFSGSSLTTPSTAFGTQTGLGAAPRTRREIGSRVRDVILALALCHNVTPTSEEEDGVKVTNYQASSPDEIAIVRYTEEVGLKLAYRDRQTIVLESAHTGSVVVRVRILEIFPFTSDSKRMGVIVQFETDDGILDSPKQEREIWFYQKGADTVMSAIVAANDWLDEETANMAREGLRTLVVGRKRLSLQQYQEFDAKYKQASLSLQGRVIGMTKVVSEYLERDLELLGVTGVEDRLQRDVKPSLELLRNAGIKIWMLTGDKVETARCVAISAKLVARGQYIHTVAKVKDKSTAQEALDFLRNKTDCCLLIDGESLALMLHQFRSSFISVAVLLPAVVACRCSPTQKAEVADLIRQYTKKRVCCIGDGGNDVSMIQSADVGIGIVGKEGRQASLAADFSITQFHHITKLLVWHGRNSYKRSAKLAQFIMHRGLIISACQTMYSIASHFDPKGLFINWLMVGYATVYTNAPVFSLVFDRDVDEHLANLYPELYKELRSGRSLSYRSFFTWVLISVYQGAVIQGLSQILLDTTTGPRLISVSFTALVINELLMVAIAITTWHPVMIFSLLGTALVYAASVPFLGDYFDLGYVITVDWVWRVCAVCAVSVIPVWAGKLIQRSWHPPSYRKVRG</sequence>
<dbReference type="EMBL" id="ML732194">
    <property type="protein sequence ID" value="KAB8075434.1"/>
    <property type="molecule type" value="Genomic_DNA"/>
</dbReference>
<feature type="transmembrane region" description="Helical" evidence="19">
    <location>
        <begin position="1171"/>
        <end position="1190"/>
    </location>
</feature>
<evidence type="ECO:0000313" key="23">
    <source>
        <dbReference type="EMBL" id="KAB8075434.1"/>
    </source>
</evidence>
<feature type="compositionally biased region" description="Basic and acidic residues" evidence="20">
    <location>
        <begin position="80"/>
        <end position="96"/>
    </location>
</feature>
<dbReference type="Gene3D" id="2.70.150.10">
    <property type="entry name" value="Calcium-transporting ATPase, cytoplasmic transduction domain A"/>
    <property type="match status" value="1"/>
</dbReference>
<dbReference type="NCBIfam" id="TIGR01494">
    <property type="entry name" value="ATPase_P-type"/>
    <property type="match status" value="2"/>
</dbReference>
<dbReference type="GO" id="GO:0005524">
    <property type="term" value="F:ATP binding"/>
    <property type="evidence" value="ECO:0007669"/>
    <property type="project" value="UniProtKB-UniRule"/>
</dbReference>
<evidence type="ECO:0000256" key="2">
    <source>
        <dbReference type="ARBA" id="ARBA00004337"/>
    </source>
</evidence>
<dbReference type="SUPFAM" id="SSF56784">
    <property type="entry name" value="HAD-like"/>
    <property type="match status" value="1"/>
</dbReference>
<dbReference type="Pfam" id="PF16212">
    <property type="entry name" value="PhoLip_ATPase_C"/>
    <property type="match status" value="1"/>
</dbReference>
<dbReference type="SUPFAM" id="SSF81660">
    <property type="entry name" value="Metal cation-transporting ATPase, ATP-binding domain N"/>
    <property type="match status" value="1"/>
</dbReference>
<dbReference type="SFLD" id="SFLDF00027">
    <property type="entry name" value="p-type_atpase"/>
    <property type="match status" value="1"/>
</dbReference>
<feature type="transmembrane region" description="Helical" evidence="19">
    <location>
        <begin position="1141"/>
        <end position="1159"/>
    </location>
</feature>
<dbReference type="FunFam" id="3.40.50.1000:FF:000009">
    <property type="entry name" value="Phospholipid-transporting ATPase"/>
    <property type="match status" value="1"/>
</dbReference>
<feature type="binding site" evidence="18">
    <location>
        <position position="1006"/>
    </location>
    <ligand>
        <name>Mg(2+)</name>
        <dbReference type="ChEBI" id="CHEBI:18420"/>
    </ligand>
</feature>
<dbReference type="SUPFAM" id="SSF81665">
    <property type="entry name" value="Calcium ATPase, transmembrane domain M"/>
    <property type="match status" value="1"/>
</dbReference>
<keyword evidence="24" id="KW-1185">Reference proteome</keyword>
<dbReference type="InterPro" id="IPR023298">
    <property type="entry name" value="ATPase_P-typ_TM_dom_sf"/>
</dbReference>
<feature type="binding site" evidence="18">
    <location>
        <position position="1002"/>
    </location>
    <ligand>
        <name>Mg(2+)</name>
        <dbReference type="ChEBI" id="CHEBI:18420"/>
    </ligand>
</feature>
<evidence type="ECO:0000256" key="8">
    <source>
        <dbReference type="ARBA" id="ARBA00022840"/>
    </source>
</evidence>
<comment type="subcellular location">
    <subcellularLocation>
        <location evidence="2">Endosome membrane</location>
        <topology evidence="2">Multi-pass membrane protein</topology>
    </subcellularLocation>
    <subcellularLocation>
        <location evidence="19">Membrane</location>
        <topology evidence="19">Multi-pass membrane protein</topology>
    </subcellularLocation>
</comment>
<dbReference type="GO" id="GO:0000287">
    <property type="term" value="F:magnesium ion binding"/>
    <property type="evidence" value="ECO:0007669"/>
    <property type="project" value="UniProtKB-UniRule"/>
</dbReference>
<dbReference type="SFLD" id="SFLDG00002">
    <property type="entry name" value="C1.7:_P-type_atpase_like"/>
    <property type="match status" value="1"/>
</dbReference>
<keyword evidence="10 19" id="KW-1278">Translocase</keyword>
<dbReference type="AlphaFoldDB" id="A0A5N5X7E9"/>
<accession>A0A5N5X7E9</accession>
<dbReference type="SFLD" id="SFLDS00003">
    <property type="entry name" value="Haloacid_Dehalogenase"/>
    <property type="match status" value="1"/>
</dbReference>
<feature type="binding site" evidence="17">
    <location>
        <position position="894"/>
    </location>
    <ligand>
        <name>ATP</name>
        <dbReference type="ChEBI" id="CHEBI:30616"/>
    </ligand>
</feature>
<keyword evidence="5 19" id="KW-0812">Transmembrane</keyword>
<dbReference type="GO" id="GO:0005886">
    <property type="term" value="C:plasma membrane"/>
    <property type="evidence" value="ECO:0007669"/>
    <property type="project" value="TreeGrafter"/>
</dbReference>
<dbReference type="Pfam" id="PF13246">
    <property type="entry name" value="Cation_ATPase"/>
    <property type="match status" value="1"/>
</dbReference>
<dbReference type="SUPFAM" id="SSF81653">
    <property type="entry name" value="Calcium ATPase, transduction domain A"/>
    <property type="match status" value="1"/>
</dbReference>
<evidence type="ECO:0000256" key="6">
    <source>
        <dbReference type="ARBA" id="ARBA00022723"/>
    </source>
</evidence>
<dbReference type="PRINTS" id="PR00119">
    <property type="entry name" value="CATATPASE"/>
</dbReference>
<dbReference type="GO" id="GO:0010008">
    <property type="term" value="C:endosome membrane"/>
    <property type="evidence" value="ECO:0007669"/>
    <property type="project" value="UniProtKB-SubCell"/>
</dbReference>
<feature type="compositionally biased region" description="Acidic residues" evidence="20">
    <location>
        <begin position="21"/>
        <end position="32"/>
    </location>
</feature>
<feature type="binding site" evidence="18">
    <location>
        <position position="603"/>
    </location>
    <ligand>
        <name>Mg(2+)</name>
        <dbReference type="ChEBI" id="CHEBI:18420"/>
    </ligand>
</feature>
<feature type="active site" description="4-aspartylphosphate intermediate" evidence="16">
    <location>
        <position position="601"/>
    </location>
</feature>
<keyword evidence="11 19" id="KW-1133">Transmembrane helix</keyword>
<feature type="compositionally biased region" description="Basic and acidic residues" evidence="20">
    <location>
        <begin position="42"/>
        <end position="55"/>
    </location>
</feature>
<evidence type="ECO:0000256" key="18">
    <source>
        <dbReference type="PIRSR" id="PIRSR606539-3"/>
    </source>
</evidence>
<feature type="binding site" evidence="17">
    <location>
        <position position="784"/>
    </location>
    <ligand>
        <name>ATP</name>
        <dbReference type="ChEBI" id="CHEBI:30616"/>
    </ligand>
</feature>
<feature type="binding site" evidence="17">
    <location>
        <position position="895"/>
    </location>
    <ligand>
        <name>ATP</name>
        <dbReference type="ChEBI" id="CHEBI:30616"/>
    </ligand>
</feature>
<comment type="similarity">
    <text evidence="3 19">Belongs to the cation transport ATPase (P-type) (TC 3.A.3) family. Type IV subfamily.</text>
</comment>
<evidence type="ECO:0000256" key="7">
    <source>
        <dbReference type="ARBA" id="ARBA00022741"/>
    </source>
</evidence>
<dbReference type="FunFam" id="3.40.1110.10:FF:000067">
    <property type="entry name" value="Phospholipid-transporting ATPase"/>
    <property type="match status" value="1"/>
</dbReference>
<dbReference type="PANTHER" id="PTHR24092:SF5">
    <property type="entry name" value="PHOSPHOLIPID-TRANSPORTING ATPASE"/>
    <property type="match status" value="1"/>
</dbReference>
<dbReference type="FunFam" id="1.20.1110.10:FF:000048">
    <property type="entry name" value="Phospholipid-transporting ATPase"/>
    <property type="match status" value="1"/>
</dbReference>
<dbReference type="GO" id="GO:0045332">
    <property type="term" value="P:phospholipid translocation"/>
    <property type="evidence" value="ECO:0007669"/>
    <property type="project" value="TreeGrafter"/>
</dbReference>
<evidence type="ECO:0000256" key="9">
    <source>
        <dbReference type="ARBA" id="ARBA00022842"/>
    </source>
</evidence>
<dbReference type="NCBIfam" id="TIGR01652">
    <property type="entry name" value="ATPase-Plipid"/>
    <property type="match status" value="1"/>
</dbReference>
<dbReference type="InterPro" id="IPR008250">
    <property type="entry name" value="ATPase_P-typ_transduc_dom_A_sf"/>
</dbReference>
<feature type="binding site" evidence="17">
    <location>
        <position position="601"/>
    </location>
    <ligand>
        <name>ATP</name>
        <dbReference type="ChEBI" id="CHEBI:30616"/>
    </ligand>
</feature>
<evidence type="ECO:0000256" key="12">
    <source>
        <dbReference type="ARBA" id="ARBA00023055"/>
    </source>
</evidence>
<feature type="compositionally biased region" description="Polar residues" evidence="20">
    <location>
        <begin position="354"/>
        <end position="375"/>
    </location>
</feature>
<feature type="binding site" evidence="17">
    <location>
        <position position="896"/>
    </location>
    <ligand>
        <name>ATP</name>
        <dbReference type="ChEBI" id="CHEBI:30616"/>
    </ligand>
</feature>
<dbReference type="PANTHER" id="PTHR24092">
    <property type="entry name" value="PROBABLE PHOSPHOLIPID-TRANSPORTING ATPASE"/>
    <property type="match status" value="1"/>
</dbReference>
<dbReference type="GO" id="GO:0140326">
    <property type="term" value="F:ATPase-coupled intramembrane lipid transporter activity"/>
    <property type="evidence" value="ECO:0007669"/>
    <property type="project" value="UniProtKB-EC"/>
</dbReference>
<gene>
    <name evidence="23" type="ORF">BDV29DRAFT_200866</name>
</gene>
<dbReference type="InterPro" id="IPR018303">
    <property type="entry name" value="ATPase_P-typ_P_site"/>
</dbReference>
<evidence type="ECO:0000259" key="22">
    <source>
        <dbReference type="Pfam" id="PF16212"/>
    </source>
</evidence>
<evidence type="ECO:0000256" key="13">
    <source>
        <dbReference type="ARBA" id="ARBA00023136"/>
    </source>
</evidence>
<dbReference type="Gene3D" id="3.40.1110.10">
    <property type="entry name" value="Calcium-transporting ATPase, cytoplasmic domain N"/>
    <property type="match status" value="1"/>
</dbReference>
<evidence type="ECO:0000256" key="16">
    <source>
        <dbReference type="PIRSR" id="PIRSR606539-1"/>
    </source>
</evidence>
<dbReference type="Proteomes" id="UP000326565">
    <property type="component" value="Unassembled WGS sequence"/>
</dbReference>
<comment type="cofactor">
    <cofactor evidence="1 18">
        <name>Mg(2+)</name>
        <dbReference type="ChEBI" id="CHEBI:18420"/>
    </cofactor>
</comment>
<feature type="binding site" evidence="17">
    <location>
        <position position="602"/>
    </location>
    <ligand>
        <name>ATP</name>
        <dbReference type="ChEBI" id="CHEBI:30616"/>
    </ligand>
</feature>
<organism evidence="23 24">
    <name type="scientific">Aspergillus leporis</name>
    <dbReference type="NCBI Taxonomy" id="41062"/>
    <lineage>
        <taxon>Eukaryota</taxon>
        <taxon>Fungi</taxon>
        <taxon>Dikarya</taxon>
        <taxon>Ascomycota</taxon>
        <taxon>Pezizomycotina</taxon>
        <taxon>Eurotiomycetes</taxon>
        <taxon>Eurotiomycetidae</taxon>
        <taxon>Eurotiales</taxon>
        <taxon>Aspergillaceae</taxon>
        <taxon>Aspergillus</taxon>
        <taxon>Aspergillus subgen. Circumdati</taxon>
    </lineage>
</organism>
<evidence type="ECO:0000256" key="14">
    <source>
        <dbReference type="ARBA" id="ARBA00034036"/>
    </source>
</evidence>
<feature type="transmembrane region" description="Helical" evidence="19">
    <location>
        <begin position="537"/>
        <end position="557"/>
    </location>
</feature>
<dbReference type="InterPro" id="IPR006539">
    <property type="entry name" value="P-type_ATPase_IV"/>
</dbReference>
<feature type="binding site" evidence="17">
    <location>
        <position position="813"/>
    </location>
    <ligand>
        <name>ATP</name>
        <dbReference type="ChEBI" id="CHEBI:30616"/>
    </ligand>
</feature>
<feature type="region of interest" description="Disordered" evidence="20">
    <location>
        <begin position="75"/>
        <end position="138"/>
    </location>
</feature>
<evidence type="ECO:0000259" key="21">
    <source>
        <dbReference type="Pfam" id="PF16209"/>
    </source>
</evidence>
<dbReference type="InterPro" id="IPR036412">
    <property type="entry name" value="HAD-like_sf"/>
</dbReference>
<evidence type="ECO:0000256" key="20">
    <source>
        <dbReference type="SAM" id="MobiDB-lite"/>
    </source>
</evidence>
<dbReference type="GO" id="GO:0005802">
    <property type="term" value="C:trans-Golgi network"/>
    <property type="evidence" value="ECO:0007669"/>
    <property type="project" value="TreeGrafter"/>
</dbReference>
<evidence type="ECO:0000256" key="11">
    <source>
        <dbReference type="ARBA" id="ARBA00022989"/>
    </source>
</evidence>
<evidence type="ECO:0000256" key="10">
    <source>
        <dbReference type="ARBA" id="ARBA00022967"/>
    </source>
</evidence>
<feature type="binding site" evidence="17">
    <location>
        <position position="976"/>
    </location>
    <ligand>
        <name>ATP</name>
        <dbReference type="ChEBI" id="CHEBI:30616"/>
    </ligand>
</feature>
<proteinExistence type="inferred from homology"/>
<feature type="binding site" evidence="17">
    <location>
        <position position="750"/>
    </location>
    <ligand>
        <name>ATP</name>
        <dbReference type="ChEBI" id="CHEBI:30616"/>
    </ligand>
</feature>
<comment type="catalytic activity">
    <reaction evidence="14 19">
        <text>ATP + H2O + phospholipidSide 1 = ADP + phosphate + phospholipidSide 2.</text>
        <dbReference type="EC" id="7.6.2.1"/>
    </reaction>
</comment>
<keyword evidence="4" id="KW-0813">Transport</keyword>
<evidence type="ECO:0000256" key="3">
    <source>
        <dbReference type="ARBA" id="ARBA00008109"/>
    </source>
</evidence>
<feature type="transmembrane region" description="Helical" evidence="19">
    <location>
        <begin position="1230"/>
        <end position="1251"/>
    </location>
</feature>
<feature type="compositionally biased region" description="Polar residues" evidence="20">
    <location>
        <begin position="332"/>
        <end position="343"/>
    </location>
</feature>
<dbReference type="InterPro" id="IPR023299">
    <property type="entry name" value="ATPase_P-typ_cyto_dom_N"/>
</dbReference>
<dbReference type="InterPro" id="IPR001757">
    <property type="entry name" value="P_typ_ATPase"/>
</dbReference>
<dbReference type="Pfam" id="PF16209">
    <property type="entry name" value="PhoLip_ATPase_N"/>
    <property type="match status" value="1"/>
</dbReference>
<keyword evidence="7 17" id="KW-0547">Nucleotide-binding</keyword>
<dbReference type="InterPro" id="IPR032630">
    <property type="entry name" value="P_typ_ATPase_c"/>
</dbReference>
<comment type="catalytic activity">
    <reaction evidence="15">
        <text>a 1,2-diacyl-sn-glycero-3-phosphoethanolamine(out) + ATP + H2O = a 1,2-diacyl-sn-glycero-3-phosphoethanolamine(in) + ADP + phosphate + H(+)</text>
        <dbReference type="Rhea" id="RHEA:66132"/>
        <dbReference type="ChEBI" id="CHEBI:15377"/>
        <dbReference type="ChEBI" id="CHEBI:15378"/>
        <dbReference type="ChEBI" id="CHEBI:30616"/>
        <dbReference type="ChEBI" id="CHEBI:43474"/>
        <dbReference type="ChEBI" id="CHEBI:64612"/>
        <dbReference type="ChEBI" id="CHEBI:456216"/>
    </reaction>
    <physiologicalReaction direction="left-to-right" evidence="15">
        <dbReference type="Rhea" id="RHEA:66133"/>
    </physiologicalReaction>
</comment>
<dbReference type="InterPro" id="IPR032631">
    <property type="entry name" value="P-type_ATPase_N"/>
</dbReference>
<keyword evidence="8 17" id="KW-0067">ATP-binding</keyword>
<evidence type="ECO:0000256" key="19">
    <source>
        <dbReference type="RuleBase" id="RU362033"/>
    </source>
</evidence>
<feature type="transmembrane region" description="Helical" evidence="19">
    <location>
        <begin position="206"/>
        <end position="226"/>
    </location>
</feature>
<keyword evidence="12" id="KW-0445">Lipid transport</keyword>
<dbReference type="OrthoDB" id="377733at2759"/>
<keyword evidence="9 18" id="KW-0460">Magnesium</keyword>
<dbReference type="EC" id="7.6.2.1" evidence="19"/>
<protein>
    <recommendedName>
        <fullName evidence="19">Phospholipid-transporting ATPase</fullName>
        <ecNumber evidence="19">7.6.2.1</ecNumber>
    </recommendedName>
</protein>
<evidence type="ECO:0000313" key="24">
    <source>
        <dbReference type="Proteomes" id="UP000326565"/>
    </source>
</evidence>
<feature type="binding site" evidence="17">
    <location>
        <position position="1006"/>
    </location>
    <ligand>
        <name>ATP</name>
        <dbReference type="ChEBI" id="CHEBI:30616"/>
    </ligand>
</feature>
<feature type="transmembrane region" description="Helical" evidence="19">
    <location>
        <begin position="1197"/>
        <end position="1215"/>
    </location>
</feature>
<feature type="binding site" evidence="18">
    <location>
        <position position="601"/>
    </location>
    <ligand>
        <name>Mg(2+)</name>
        <dbReference type="ChEBI" id="CHEBI:18420"/>
    </ligand>
</feature>
<feature type="binding site" evidence="17">
    <location>
        <position position="982"/>
    </location>
    <ligand>
        <name>ATP</name>
        <dbReference type="ChEBI" id="CHEBI:30616"/>
    </ligand>
</feature>
<feature type="transmembrane region" description="Helical" evidence="19">
    <location>
        <begin position="512"/>
        <end position="531"/>
    </location>
</feature>
<feature type="binding site" evidence="17">
    <location>
        <position position="1005"/>
    </location>
    <ligand>
        <name>ATP</name>
        <dbReference type="ChEBI" id="CHEBI:30616"/>
    </ligand>
</feature>
<keyword evidence="6 18" id="KW-0479">Metal-binding</keyword>
<dbReference type="InterPro" id="IPR023214">
    <property type="entry name" value="HAD_sf"/>
</dbReference>
<name>A0A5N5X7E9_9EURO</name>
<dbReference type="Gene3D" id="3.40.50.1000">
    <property type="entry name" value="HAD superfamily/HAD-like"/>
    <property type="match status" value="1"/>
</dbReference>
<evidence type="ECO:0000256" key="1">
    <source>
        <dbReference type="ARBA" id="ARBA00001946"/>
    </source>
</evidence>
<feature type="binding site" evidence="17">
    <location>
        <position position="706"/>
    </location>
    <ligand>
        <name>ATP</name>
        <dbReference type="ChEBI" id="CHEBI:30616"/>
    </ligand>
</feature>
<evidence type="ECO:0000256" key="5">
    <source>
        <dbReference type="ARBA" id="ARBA00022692"/>
    </source>
</evidence>